<dbReference type="InterPro" id="IPR021125">
    <property type="entry name" value="DUF2127"/>
</dbReference>
<keyword evidence="1" id="KW-0472">Membrane</keyword>
<dbReference type="Pfam" id="PF09900">
    <property type="entry name" value="DUF2127"/>
    <property type="match status" value="1"/>
</dbReference>
<gene>
    <name evidence="2" type="ORF">LMG21510_03667</name>
</gene>
<protein>
    <recommendedName>
        <fullName evidence="4">DUF2127 domain-containing protein</fullName>
    </recommendedName>
</protein>
<name>A0ABN7Z1L4_9BURK</name>
<evidence type="ECO:0000313" key="2">
    <source>
        <dbReference type="EMBL" id="CAG9179033.1"/>
    </source>
</evidence>
<evidence type="ECO:0000313" key="3">
    <source>
        <dbReference type="Proteomes" id="UP000721236"/>
    </source>
</evidence>
<reference evidence="2 3" key="1">
    <citation type="submission" date="2021-08" db="EMBL/GenBank/DDBJ databases">
        <authorList>
            <person name="Peeters C."/>
        </authorList>
    </citation>
    <scope>NUCLEOTIDE SEQUENCE [LARGE SCALE GENOMIC DNA]</scope>
    <source>
        <strain evidence="2 3">LMG 21510</strain>
    </source>
</reference>
<keyword evidence="1" id="KW-0812">Transmembrane</keyword>
<keyword evidence="1" id="KW-1133">Transmembrane helix</keyword>
<keyword evidence="3" id="KW-1185">Reference proteome</keyword>
<sequence length="173" mass="18667">MTGRAAGTDKGLRGIAMFEAAKGLLVIVAGLGLVALLHRDAQAIAEAIVSRYHLNPASRYPTIFLSLAAHPNDPRLWAIGASALVYAGMRLTEAYGLWHQRAWASWLGVWSGAIYIPVELYEAIAHPTFIHIGLAIANAAIVAYLVMSLARRRRAAAPSRVRTEDSLSEPTDP</sequence>
<organism evidence="2 3">
    <name type="scientific">Cupriavidus respiraculi</name>
    <dbReference type="NCBI Taxonomy" id="195930"/>
    <lineage>
        <taxon>Bacteria</taxon>
        <taxon>Pseudomonadati</taxon>
        <taxon>Pseudomonadota</taxon>
        <taxon>Betaproteobacteria</taxon>
        <taxon>Burkholderiales</taxon>
        <taxon>Burkholderiaceae</taxon>
        <taxon>Cupriavidus</taxon>
    </lineage>
</organism>
<evidence type="ECO:0000256" key="1">
    <source>
        <dbReference type="SAM" id="Phobius"/>
    </source>
</evidence>
<dbReference type="Proteomes" id="UP000721236">
    <property type="component" value="Unassembled WGS sequence"/>
</dbReference>
<dbReference type="EMBL" id="CAJZAH010000004">
    <property type="protein sequence ID" value="CAG9179033.1"/>
    <property type="molecule type" value="Genomic_DNA"/>
</dbReference>
<comment type="caution">
    <text evidence="2">The sequence shown here is derived from an EMBL/GenBank/DDBJ whole genome shotgun (WGS) entry which is preliminary data.</text>
</comment>
<feature type="transmembrane region" description="Helical" evidence="1">
    <location>
        <begin position="130"/>
        <end position="150"/>
    </location>
</feature>
<proteinExistence type="predicted"/>
<evidence type="ECO:0008006" key="4">
    <source>
        <dbReference type="Google" id="ProtNLM"/>
    </source>
</evidence>
<accession>A0ABN7Z1L4</accession>
<dbReference type="RefSeq" id="WP_224043243.1">
    <property type="nucleotide sequence ID" value="NZ_CAJZAH010000004.1"/>
</dbReference>
<feature type="transmembrane region" description="Helical" evidence="1">
    <location>
        <begin position="103"/>
        <end position="124"/>
    </location>
</feature>